<evidence type="ECO:0000256" key="4">
    <source>
        <dbReference type="SAM" id="SignalP"/>
    </source>
</evidence>
<evidence type="ECO:0000256" key="1">
    <source>
        <dbReference type="ARBA" id="ARBA00012374"/>
    </source>
</evidence>
<protein>
    <recommendedName>
        <fullName evidence="1">undecaprenyl-diphosphate phosphatase</fullName>
        <ecNumber evidence="1">3.6.1.27</ecNumber>
    </recommendedName>
    <alternativeName>
        <fullName evidence="2">Undecaprenyl pyrophosphate phosphatase</fullName>
    </alternativeName>
</protein>
<dbReference type="Pfam" id="PF10082">
    <property type="entry name" value="BBP2_2"/>
    <property type="match status" value="1"/>
</dbReference>
<sequence length="420" mass="46311">MKLKTLTALIGLSVASAVSANNAINTSVNDDYVVAGDYLQILVPATGLFAAWLHDDPQGAKQLALSVGATQAIVHGAKNVVGRVRPNGNSTMSFPSGHTAAAFSGAAFLQSRYGSAWGIPAYAAASFVGLSRMHGNRHYADDVLAAAGISFLVNQYLISPFQSENMAFTAAPTKDGISFGVSLANDFFAKQSSREYQRRTSGPQPHRLELDIGFNTSDSLKKAGLPGDNLVDEHQPFSSINYFYEFDDGNFIELNLSPNETRKYGQIDQGFSYGGQEYEKDEDVYLAFRQWQVGGTYNWLFPINDKLNTSLGLGASGYLLEFDIDKNDGGKHAYESHLKFMPTVNGHVDYALTDDIHAFAHAQYQQVKRDKVFLAEAGINYELNKEWDIGLKYQYQDSEWKSLQMDYNTRSVVLSVANRF</sequence>
<dbReference type="InterPro" id="IPR011250">
    <property type="entry name" value="OMP/PagP_B-barrel"/>
</dbReference>
<dbReference type="CDD" id="cd03394">
    <property type="entry name" value="PAP2_like_5"/>
    <property type="match status" value="1"/>
</dbReference>
<dbReference type="EMBL" id="JAUEOZ010000001">
    <property type="protein sequence ID" value="MDN2480844.1"/>
    <property type="molecule type" value="Genomic_DNA"/>
</dbReference>
<dbReference type="Proteomes" id="UP001169719">
    <property type="component" value="Unassembled WGS sequence"/>
</dbReference>
<dbReference type="RefSeq" id="WP_289961004.1">
    <property type="nucleotide sequence ID" value="NZ_JAUEOZ010000001.1"/>
</dbReference>
<name>A0ABT7XZ74_9VIBR</name>
<evidence type="ECO:0000313" key="6">
    <source>
        <dbReference type="EMBL" id="MDN2480844.1"/>
    </source>
</evidence>
<dbReference type="SUPFAM" id="SSF56925">
    <property type="entry name" value="OMPA-like"/>
    <property type="match status" value="1"/>
</dbReference>
<dbReference type="InterPro" id="IPR018759">
    <property type="entry name" value="BBP2_2"/>
</dbReference>
<dbReference type="PANTHER" id="PTHR14969:SF13">
    <property type="entry name" value="AT30094P"/>
    <property type="match status" value="1"/>
</dbReference>
<evidence type="ECO:0000259" key="5">
    <source>
        <dbReference type="SMART" id="SM00014"/>
    </source>
</evidence>
<keyword evidence="4" id="KW-0732">Signal</keyword>
<evidence type="ECO:0000256" key="2">
    <source>
        <dbReference type="ARBA" id="ARBA00032707"/>
    </source>
</evidence>
<evidence type="ECO:0000256" key="3">
    <source>
        <dbReference type="ARBA" id="ARBA00047594"/>
    </source>
</evidence>
<dbReference type="InterPro" id="IPR036938">
    <property type="entry name" value="PAP2/HPO_sf"/>
</dbReference>
<dbReference type="PANTHER" id="PTHR14969">
    <property type="entry name" value="SPHINGOSINE-1-PHOSPHATE PHOSPHOHYDROLASE"/>
    <property type="match status" value="1"/>
</dbReference>
<accession>A0ABT7XZ74</accession>
<reference evidence="6" key="1">
    <citation type="submission" date="2024-05" db="EMBL/GenBank/DDBJ databases">
        <title>Genome Sequences of Four Agar- Degrading Marine Bacteria.</title>
        <authorList>
            <person name="Phillips E.K."/>
            <person name="Shaffer J.C."/>
            <person name="Henson M.W."/>
            <person name="Temperton B."/>
            <person name="Thrash C.J."/>
            <person name="Martin M.O."/>
        </authorList>
    </citation>
    <scope>NUCLEOTIDE SEQUENCE</scope>
    <source>
        <strain evidence="6">EKP203</strain>
    </source>
</reference>
<feature type="domain" description="Phosphatidic acid phosphatase type 2/haloperoxidase" evidence="5">
    <location>
        <begin position="58"/>
        <end position="158"/>
    </location>
</feature>
<feature type="chain" id="PRO_5047531842" description="undecaprenyl-diphosphate phosphatase" evidence="4">
    <location>
        <begin position="21"/>
        <end position="420"/>
    </location>
</feature>
<proteinExistence type="predicted"/>
<dbReference type="Gene3D" id="1.20.144.10">
    <property type="entry name" value="Phosphatidic acid phosphatase type 2/haloperoxidase"/>
    <property type="match status" value="1"/>
</dbReference>
<dbReference type="InterPro" id="IPR000326">
    <property type="entry name" value="PAP2/HPO"/>
</dbReference>
<gene>
    <name evidence="6" type="ORF">QWJ08_05510</name>
</gene>
<dbReference type="EC" id="3.6.1.27" evidence="1"/>
<organism evidence="6 7">
    <name type="scientific">Vibrio agarivorans</name>
    <dbReference type="NCBI Taxonomy" id="153622"/>
    <lineage>
        <taxon>Bacteria</taxon>
        <taxon>Pseudomonadati</taxon>
        <taxon>Pseudomonadota</taxon>
        <taxon>Gammaproteobacteria</taxon>
        <taxon>Vibrionales</taxon>
        <taxon>Vibrionaceae</taxon>
        <taxon>Vibrio</taxon>
    </lineage>
</organism>
<keyword evidence="7" id="KW-1185">Reference proteome</keyword>
<evidence type="ECO:0000313" key="7">
    <source>
        <dbReference type="Proteomes" id="UP001169719"/>
    </source>
</evidence>
<dbReference type="SUPFAM" id="SSF48317">
    <property type="entry name" value="Acid phosphatase/Vanadium-dependent haloperoxidase"/>
    <property type="match status" value="1"/>
</dbReference>
<feature type="signal peptide" evidence="4">
    <location>
        <begin position="1"/>
        <end position="20"/>
    </location>
</feature>
<dbReference type="Pfam" id="PF01569">
    <property type="entry name" value="PAP2"/>
    <property type="match status" value="1"/>
</dbReference>
<comment type="caution">
    <text evidence="6">The sequence shown here is derived from an EMBL/GenBank/DDBJ whole genome shotgun (WGS) entry which is preliminary data.</text>
</comment>
<comment type="catalytic activity">
    <reaction evidence="3">
        <text>di-trans,octa-cis-undecaprenyl diphosphate + H2O = di-trans,octa-cis-undecaprenyl phosphate + phosphate + H(+)</text>
        <dbReference type="Rhea" id="RHEA:28094"/>
        <dbReference type="ChEBI" id="CHEBI:15377"/>
        <dbReference type="ChEBI" id="CHEBI:15378"/>
        <dbReference type="ChEBI" id="CHEBI:43474"/>
        <dbReference type="ChEBI" id="CHEBI:58405"/>
        <dbReference type="ChEBI" id="CHEBI:60392"/>
        <dbReference type="EC" id="3.6.1.27"/>
    </reaction>
</comment>
<dbReference type="SMART" id="SM00014">
    <property type="entry name" value="acidPPc"/>
    <property type="match status" value="1"/>
</dbReference>